<reference evidence="2" key="2">
    <citation type="submission" date="2024-01" db="EMBL/GenBank/DDBJ databases">
        <title>Comparative genomics of Cryptococcus and Kwoniella reveals pathogenesis evolution and contrasting modes of karyotype evolution via chromosome fusion or intercentromeric recombination.</title>
        <authorList>
            <person name="Coelho M.A."/>
            <person name="David-Palma M."/>
            <person name="Shea T."/>
            <person name="Bowers K."/>
            <person name="McGinley-Smith S."/>
            <person name="Mohammad A.W."/>
            <person name="Gnirke A."/>
            <person name="Yurkov A.M."/>
            <person name="Nowrousian M."/>
            <person name="Sun S."/>
            <person name="Cuomo C.A."/>
            <person name="Heitman J."/>
        </authorList>
    </citation>
    <scope>NUCLEOTIDE SEQUENCE</scope>
    <source>
        <strain evidence="2">CBS 12478</strain>
    </source>
</reference>
<dbReference type="EMBL" id="CP144062">
    <property type="protein sequence ID" value="WWD22155.1"/>
    <property type="molecule type" value="Genomic_DNA"/>
</dbReference>
<dbReference type="PANTHER" id="PTHR47800:SF5">
    <property type="entry name" value="FER-1-LIKE PROTEIN 6"/>
    <property type="match status" value="1"/>
</dbReference>
<name>A0A5M6BNL5_9TREE</name>
<dbReference type="SUPFAM" id="SSF49562">
    <property type="entry name" value="C2 domain (Calcium/lipid-binding domain, CaLB)"/>
    <property type="match status" value="1"/>
</dbReference>
<feature type="compositionally biased region" description="Basic and acidic residues" evidence="1">
    <location>
        <begin position="546"/>
        <end position="561"/>
    </location>
</feature>
<dbReference type="Pfam" id="PF00168">
    <property type="entry name" value="C2"/>
    <property type="match status" value="1"/>
</dbReference>
<sequence length="561" mass="62642">MGSDNEKQPEGGYDSTRLPPSSSPTYTVRITFHSASNLPVADLSDGLSDPFILAQLTTSHKTRHDKDPYLRYRSKTVQRSLEPRWDSSWVVGGVPSDGFKLEARIYDEDPQDHDDRLGKIEYTSGPLDSGFKGIREESFKVKRSGVDLKAYAIRWLCVGLHKSQKLHAELVMSVEVLGKTEKDKDNDQKGDEPGKAYTLNGFWFKHYSPMIGRLTGTKGKDSKGAEKYDFEANEIQLRGPVPDELYHRYVDFKPFVSGMFTGTGLRGRILHKALHHQHERIYNFDKKTEYGEFSSNGSEEEQGKERALKFLEMVHYDQGGRIFTYVITLDGMFRFTETGKEFGIDLLSKHTMHSDVNIYIAWSGEFLIRRLSRPDKSPSDPEQHTHPAEPVSGGPPKTAPPKDPAAYELIIDNDSGTYRPDAKLIPVLKKFLEKQFPEMKITVMNCTDDKLEKIKEDQKKTKGKEGQGMVIGQGSTSSLGSDDADGDGGSISSSDEEDLEERARMVDDDNANAGNGGTGMMGKLDQGVNAVEKPKETIKGALGLGKGKEEREKAEAKEDQL</sequence>
<dbReference type="OrthoDB" id="73919at2759"/>
<evidence type="ECO:0000313" key="2">
    <source>
        <dbReference type="EMBL" id="WWD22155.1"/>
    </source>
</evidence>
<organism evidence="2 3">
    <name type="scientific">Kwoniella shandongensis</name>
    <dbReference type="NCBI Taxonomy" id="1734106"/>
    <lineage>
        <taxon>Eukaryota</taxon>
        <taxon>Fungi</taxon>
        <taxon>Dikarya</taxon>
        <taxon>Basidiomycota</taxon>
        <taxon>Agaricomycotina</taxon>
        <taxon>Tremellomycetes</taxon>
        <taxon>Tremellales</taxon>
        <taxon>Cryptococcaceae</taxon>
        <taxon>Kwoniella</taxon>
    </lineage>
</organism>
<dbReference type="AlphaFoldDB" id="A0A5M6BNL5"/>
<dbReference type="GeneID" id="43592499"/>
<dbReference type="PROSITE" id="PS50004">
    <property type="entry name" value="C2"/>
    <property type="match status" value="1"/>
</dbReference>
<feature type="compositionally biased region" description="Basic and acidic residues" evidence="1">
    <location>
        <begin position="373"/>
        <end position="387"/>
    </location>
</feature>
<dbReference type="SMART" id="SM00239">
    <property type="entry name" value="C2"/>
    <property type="match status" value="1"/>
</dbReference>
<proteinExistence type="predicted"/>
<protein>
    <submittedName>
        <fullName evidence="2">Uncharacterized protein</fullName>
    </submittedName>
</protein>
<dbReference type="Gene3D" id="2.60.40.150">
    <property type="entry name" value="C2 domain"/>
    <property type="match status" value="1"/>
</dbReference>
<reference evidence="2" key="1">
    <citation type="submission" date="2017-08" db="EMBL/GenBank/DDBJ databases">
        <authorList>
            <person name="Cuomo C."/>
            <person name="Billmyre B."/>
            <person name="Heitman J."/>
        </authorList>
    </citation>
    <scope>NUCLEOTIDE SEQUENCE</scope>
    <source>
        <strain evidence="2">CBS 12478</strain>
    </source>
</reference>
<dbReference type="Proteomes" id="UP000322225">
    <property type="component" value="Chromosome 12"/>
</dbReference>
<feature type="region of interest" description="Disordered" evidence="1">
    <location>
        <begin position="373"/>
        <end position="404"/>
    </location>
</feature>
<dbReference type="InterPro" id="IPR000008">
    <property type="entry name" value="C2_dom"/>
</dbReference>
<feature type="region of interest" description="Disordered" evidence="1">
    <location>
        <begin position="457"/>
        <end position="561"/>
    </location>
</feature>
<gene>
    <name evidence="2" type="ORF">CI109_106644</name>
</gene>
<dbReference type="RefSeq" id="XP_031857386.1">
    <property type="nucleotide sequence ID" value="XM_032008327.1"/>
</dbReference>
<evidence type="ECO:0000256" key="1">
    <source>
        <dbReference type="SAM" id="MobiDB-lite"/>
    </source>
</evidence>
<dbReference type="GO" id="GO:0010628">
    <property type="term" value="P:positive regulation of gene expression"/>
    <property type="evidence" value="ECO:0007669"/>
    <property type="project" value="TreeGrafter"/>
</dbReference>
<accession>A0A5M6BNL5</accession>
<evidence type="ECO:0000313" key="3">
    <source>
        <dbReference type="Proteomes" id="UP000322225"/>
    </source>
</evidence>
<dbReference type="PANTHER" id="PTHR47800">
    <property type="entry name" value="C2 DOMAIN-CONTAINING PROTEIN"/>
    <property type="match status" value="1"/>
</dbReference>
<dbReference type="InterPro" id="IPR035892">
    <property type="entry name" value="C2_domain_sf"/>
</dbReference>
<dbReference type="KEGG" id="ksn:43592499"/>
<feature type="region of interest" description="Disordered" evidence="1">
    <location>
        <begin position="1"/>
        <end position="25"/>
    </location>
</feature>
<keyword evidence="3" id="KW-1185">Reference proteome</keyword>